<comment type="caution">
    <text evidence="8">The sequence shown here is derived from an EMBL/GenBank/DDBJ whole genome shotgun (WGS) entry which is preliminary data.</text>
</comment>
<dbReference type="Proteomes" id="UP001172101">
    <property type="component" value="Unassembled WGS sequence"/>
</dbReference>
<keyword evidence="6" id="KW-0408">Iron</keyword>
<dbReference type="GeneID" id="85321101"/>
<dbReference type="InterPro" id="IPR003819">
    <property type="entry name" value="TauD/TfdA-like"/>
</dbReference>
<organism evidence="8 9">
    <name type="scientific">Lasiosphaeria miniovina</name>
    <dbReference type="NCBI Taxonomy" id="1954250"/>
    <lineage>
        <taxon>Eukaryota</taxon>
        <taxon>Fungi</taxon>
        <taxon>Dikarya</taxon>
        <taxon>Ascomycota</taxon>
        <taxon>Pezizomycotina</taxon>
        <taxon>Sordariomycetes</taxon>
        <taxon>Sordariomycetidae</taxon>
        <taxon>Sordariales</taxon>
        <taxon>Lasiosphaeriaceae</taxon>
        <taxon>Lasiosphaeria</taxon>
    </lineage>
</organism>
<evidence type="ECO:0000256" key="5">
    <source>
        <dbReference type="ARBA" id="ARBA00023002"/>
    </source>
</evidence>
<name>A0AA40DY25_9PEZI</name>
<gene>
    <name evidence="8" type="ORF">B0T26DRAFT_646658</name>
</gene>
<dbReference type="AlphaFoldDB" id="A0AA40DY25"/>
<evidence type="ECO:0000259" key="7">
    <source>
        <dbReference type="Pfam" id="PF02668"/>
    </source>
</evidence>
<comment type="cofactor">
    <cofactor evidence="1">
        <name>Fe(2+)</name>
        <dbReference type="ChEBI" id="CHEBI:29033"/>
    </cofactor>
</comment>
<dbReference type="GO" id="GO:0005737">
    <property type="term" value="C:cytoplasm"/>
    <property type="evidence" value="ECO:0007669"/>
    <property type="project" value="TreeGrafter"/>
</dbReference>
<evidence type="ECO:0000256" key="4">
    <source>
        <dbReference type="ARBA" id="ARBA00022964"/>
    </source>
</evidence>
<evidence type="ECO:0000256" key="3">
    <source>
        <dbReference type="ARBA" id="ARBA00022723"/>
    </source>
</evidence>
<evidence type="ECO:0000256" key="1">
    <source>
        <dbReference type="ARBA" id="ARBA00001954"/>
    </source>
</evidence>
<keyword evidence="5" id="KW-0560">Oxidoreductase</keyword>
<dbReference type="Pfam" id="PF02668">
    <property type="entry name" value="TauD"/>
    <property type="match status" value="1"/>
</dbReference>
<dbReference type="FunFam" id="3.60.130.10:FF:000005">
    <property type="entry name" value="TfdA family taurine dioxygenase"/>
    <property type="match status" value="1"/>
</dbReference>
<proteinExistence type="inferred from homology"/>
<evidence type="ECO:0000256" key="2">
    <source>
        <dbReference type="ARBA" id="ARBA00005896"/>
    </source>
</evidence>
<keyword evidence="3" id="KW-0479">Metal-binding</keyword>
<dbReference type="InterPro" id="IPR042098">
    <property type="entry name" value="TauD-like_sf"/>
</dbReference>
<dbReference type="EMBL" id="JAUIRO010000004">
    <property type="protein sequence ID" value="KAK0717877.1"/>
    <property type="molecule type" value="Genomic_DNA"/>
</dbReference>
<evidence type="ECO:0000313" key="9">
    <source>
        <dbReference type="Proteomes" id="UP001172101"/>
    </source>
</evidence>
<dbReference type="SUPFAM" id="SSF51197">
    <property type="entry name" value="Clavaminate synthase-like"/>
    <property type="match status" value="1"/>
</dbReference>
<dbReference type="GO" id="GO:0046872">
    <property type="term" value="F:metal ion binding"/>
    <property type="evidence" value="ECO:0007669"/>
    <property type="project" value="UniProtKB-KW"/>
</dbReference>
<keyword evidence="9" id="KW-1185">Reference proteome</keyword>
<accession>A0AA40DY25</accession>
<dbReference type="GO" id="GO:0016706">
    <property type="term" value="F:2-oxoglutarate-dependent dioxygenase activity"/>
    <property type="evidence" value="ECO:0007669"/>
    <property type="project" value="TreeGrafter"/>
</dbReference>
<reference evidence="8" key="1">
    <citation type="submission" date="2023-06" db="EMBL/GenBank/DDBJ databases">
        <title>Genome-scale phylogeny and comparative genomics of the fungal order Sordariales.</title>
        <authorList>
            <consortium name="Lawrence Berkeley National Laboratory"/>
            <person name="Hensen N."/>
            <person name="Bonometti L."/>
            <person name="Westerberg I."/>
            <person name="Brannstrom I.O."/>
            <person name="Guillou S."/>
            <person name="Cros-Aarteil S."/>
            <person name="Calhoun S."/>
            <person name="Haridas S."/>
            <person name="Kuo A."/>
            <person name="Mondo S."/>
            <person name="Pangilinan J."/>
            <person name="Riley R."/>
            <person name="LaButti K."/>
            <person name="Andreopoulos B."/>
            <person name="Lipzen A."/>
            <person name="Chen C."/>
            <person name="Yanf M."/>
            <person name="Daum C."/>
            <person name="Ng V."/>
            <person name="Clum A."/>
            <person name="Steindorff A."/>
            <person name="Ohm R."/>
            <person name="Martin F."/>
            <person name="Silar P."/>
            <person name="Natvig D."/>
            <person name="Lalanne C."/>
            <person name="Gautier V."/>
            <person name="Ament-velasquez S.L."/>
            <person name="Kruys A."/>
            <person name="Hutchinson M.I."/>
            <person name="Powell A.J."/>
            <person name="Barry K."/>
            <person name="Miller A.N."/>
            <person name="Grigoriev I.V."/>
            <person name="Debuchy R."/>
            <person name="Gladieux P."/>
            <person name="Thoren M.H."/>
            <person name="Johannesson H."/>
        </authorList>
    </citation>
    <scope>NUCLEOTIDE SEQUENCE</scope>
    <source>
        <strain evidence="8">SMH2392-1A</strain>
    </source>
</reference>
<evidence type="ECO:0000256" key="6">
    <source>
        <dbReference type="ARBA" id="ARBA00023004"/>
    </source>
</evidence>
<dbReference type="RefSeq" id="XP_060296670.1">
    <property type="nucleotide sequence ID" value="XM_060437831.1"/>
</dbReference>
<dbReference type="PANTHER" id="PTHR30468">
    <property type="entry name" value="ALPHA-KETOGLUTARATE-DEPENDENT SULFONATE DIOXYGENASE"/>
    <property type="match status" value="1"/>
</dbReference>
<dbReference type="PANTHER" id="PTHR30468:SF10">
    <property type="entry name" value="TAUD_TFDA-LIKE DOMAIN-CONTAINING PROTEIN"/>
    <property type="match status" value="1"/>
</dbReference>
<keyword evidence="4" id="KW-0223">Dioxygenase</keyword>
<protein>
    <recommendedName>
        <fullName evidence="7">TauD/TfdA-like domain-containing protein</fullName>
    </recommendedName>
</protein>
<comment type="similarity">
    <text evidence="2">Belongs to the TfdA dioxygenase family.</text>
</comment>
<dbReference type="Gene3D" id="3.60.130.10">
    <property type="entry name" value="Clavaminate synthase-like"/>
    <property type="match status" value="1"/>
</dbReference>
<sequence>MAPSAIESVLPVNTKGADRTPLVLSGATDSYESFDVTPVIGREYPKAKLVEWLDAPNSDELIRDLAIIISQRGVVFFRAQDDLTNELQKRLILRLGELTGRPATSGLHIHPILNSERELGGSDVEISTISSIQTKQFYSQSTPSELSPKKQNSAQWHSDIAFEPVPADYTSLRLVELPTTGGDTLWASGYEIYDRISEPYQRFLESLTATFEQPGFQKVAERAGFALYDKPRGAPENVGTELRAIHPVVRTNPVTGWKSIFPVGGHVKHINGLTKEESSKLLNWFLGLVYKNHDLQVRFKWKNPNDIGEQQLHYLTRSRLHSSSPASYSIWDNRSVFHTATFDYLEGGYGDRFGNRVVGLGEKPFFDVNSSSRRSTINNS</sequence>
<evidence type="ECO:0000313" key="8">
    <source>
        <dbReference type="EMBL" id="KAK0717877.1"/>
    </source>
</evidence>
<feature type="domain" description="TauD/TfdA-like" evidence="7">
    <location>
        <begin position="34"/>
        <end position="303"/>
    </location>
</feature>
<dbReference type="InterPro" id="IPR051323">
    <property type="entry name" value="AtsK-like"/>
</dbReference>